<dbReference type="EMBL" id="WNYA01000004">
    <property type="protein sequence ID" value="KAG8575447.1"/>
    <property type="molecule type" value="Genomic_DNA"/>
</dbReference>
<organism evidence="2 3">
    <name type="scientific">Engystomops pustulosus</name>
    <name type="common">Tungara frog</name>
    <name type="synonym">Physalaemus pustulosus</name>
    <dbReference type="NCBI Taxonomy" id="76066"/>
    <lineage>
        <taxon>Eukaryota</taxon>
        <taxon>Metazoa</taxon>
        <taxon>Chordata</taxon>
        <taxon>Craniata</taxon>
        <taxon>Vertebrata</taxon>
        <taxon>Euteleostomi</taxon>
        <taxon>Amphibia</taxon>
        <taxon>Batrachia</taxon>
        <taxon>Anura</taxon>
        <taxon>Neobatrachia</taxon>
        <taxon>Hyloidea</taxon>
        <taxon>Leptodactylidae</taxon>
        <taxon>Leiuperinae</taxon>
        <taxon>Engystomops</taxon>
    </lineage>
</organism>
<evidence type="ECO:0000256" key="1">
    <source>
        <dbReference type="SAM" id="MobiDB-lite"/>
    </source>
</evidence>
<dbReference type="AlphaFoldDB" id="A0AAV7BSZ6"/>
<proteinExistence type="predicted"/>
<evidence type="ECO:0000313" key="2">
    <source>
        <dbReference type="EMBL" id="KAG8575447.1"/>
    </source>
</evidence>
<sequence>MELENEYTGDQVHTPMGDGTANQGFSVLDGSPICTSRLHPYLLLPALLSALGTNFKREQGLVRNIFQKTFFKGLHTVHYIASRSEDW</sequence>
<protein>
    <submittedName>
        <fullName evidence="2">Uncharacterized protein</fullName>
    </submittedName>
</protein>
<gene>
    <name evidence="2" type="ORF">GDO81_009560</name>
</gene>
<evidence type="ECO:0000313" key="3">
    <source>
        <dbReference type="Proteomes" id="UP000824782"/>
    </source>
</evidence>
<reference evidence="2" key="1">
    <citation type="thesis" date="2020" institute="ProQuest LLC" country="789 East Eisenhower Parkway, Ann Arbor, MI, USA">
        <title>Comparative Genomics and Chromosome Evolution.</title>
        <authorList>
            <person name="Mudd A.B."/>
        </authorList>
    </citation>
    <scope>NUCLEOTIDE SEQUENCE</scope>
    <source>
        <strain evidence="2">237g6f4</strain>
        <tissue evidence="2">Blood</tissue>
    </source>
</reference>
<keyword evidence="3" id="KW-1185">Reference proteome</keyword>
<feature type="region of interest" description="Disordered" evidence="1">
    <location>
        <begin position="1"/>
        <end position="23"/>
    </location>
</feature>
<comment type="caution">
    <text evidence="2">The sequence shown here is derived from an EMBL/GenBank/DDBJ whole genome shotgun (WGS) entry which is preliminary data.</text>
</comment>
<accession>A0AAV7BSZ6</accession>
<name>A0AAV7BSZ6_ENGPU</name>
<dbReference type="Proteomes" id="UP000824782">
    <property type="component" value="Unassembled WGS sequence"/>
</dbReference>